<dbReference type="GO" id="GO:0008270">
    <property type="term" value="F:zinc ion binding"/>
    <property type="evidence" value="ECO:0007669"/>
    <property type="project" value="InterPro"/>
</dbReference>
<evidence type="ECO:0000256" key="1">
    <source>
        <dbReference type="ARBA" id="ARBA00022723"/>
    </source>
</evidence>
<evidence type="ECO:0000256" key="6">
    <source>
        <dbReference type="SAM" id="MobiDB-lite"/>
    </source>
</evidence>
<dbReference type="SUPFAM" id="SSF57716">
    <property type="entry name" value="Glucocorticoid receptor-like (DNA-binding domain)"/>
    <property type="match status" value="1"/>
</dbReference>
<evidence type="ECO:0000313" key="10">
    <source>
        <dbReference type="RefSeq" id="XP_012928267.1"/>
    </source>
</evidence>
<dbReference type="Gene3D" id="2.10.110.10">
    <property type="entry name" value="Cysteine Rich Protein"/>
    <property type="match status" value="2"/>
</dbReference>
<dbReference type="InterPro" id="IPR001781">
    <property type="entry name" value="Znf_LIM"/>
</dbReference>
<dbReference type="Pfam" id="PF06297">
    <property type="entry name" value="PET"/>
    <property type="match status" value="1"/>
</dbReference>
<dbReference type="PANTHER" id="PTHR24211">
    <property type="entry name" value="LIM DOMAIN-CONTAINING PROTEIN"/>
    <property type="match status" value="1"/>
</dbReference>
<evidence type="ECO:0000256" key="2">
    <source>
        <dbReference type="ARBA" id="ARBA00022737"/>
    </source>
</evidence>
<feature type="region of interest" description="Disordered" evidence="6">
    <location>
        <begin position="281"/>
        <end position="394"/>
    </location>
</feature>
<dbReference type="InterPro" id="IPR010442">
    <property type="entry name" value="PET_domain"/>
</dbReference>
<organism evidence="9 10">
    <name type="scientific">Heterocephalus glaber</name>
    <name type="common">Naked mole rat</name>
    <dbReference type="NCBI Taxonomy" id="10181"/>
    <lineage>
        <taxon>Eukaryota</taxon>
        <taxon>Metazoa</taxon>
        <taxon>Chordata</taxon>
        <taxon>Craniata</taxon>
        <taxon>Vertebrata</taxon>
        <taxon>Euteleostomi</taxon>
        <taxon>Mammalia</taxon>
        <taxon>Eutheria</taxon>
        <taxon>Euarchontoglires</taxon>
        <taxon>Glires</taxon>
        <taxon>Rodentia</taxon>
        <taxon>Hystricomorpha</taxon>
        <taxon>Bathyergidae</taxon>
        <taxon>Heterocephalus</taxon>
    </lineage>
</organism>
<evidence type="ECO:0000313" key="9">
    <source>
        <dbReference type="Proteomes" id="UP000694906"/>
    </source>
</evidence>
<dbReference type="SMART" id="SM00132">
    <property type="entry name" value="LIM"/>
    <property type="match status" value="2"/>
</dbReference>
<dbReference type="FunFam" id="2.10.110.10:FF:000093">
    <property type="entry name" value="prickle-like protein 4 isoform X3"/>
    <property type="match status" value="1"/>
</dbReference>
<keyword evidence="1 5" id="KW-0479">Metal-binding</keyword>
<dbReference type="CTD" id="29964"/>
<keyword evidence="4 5" id="KW-0440">LIM domain</keyword>
<feature type="domain" description="LIM zinc-binding" evidence="7">
    <location>
        <begin position="218"/>
        <end position="277"/>
    </location>
</feature>
<dbReference type="Proteomes" id="UP000694906">
    <property type="component" value="Unplaced"/>
</dbReference>
<evidence type="ECO:0000256" key="4">
    <source>
        <dbReference type="ARBA" id="ARBA00023038"/>
    </source>
</evidence>
<evidence type="ECO:0000256" key="3">
    <source>
        <dbReference type="ARBA" id="ARBA00022833"/>
    </source>
</evidence>
<dbReference type="PROSITE" id="PS50023">
    <property type="entry name" value="LIM_DOMAIN_2"/>
    <property type="match status" value="2"/>
</dbReference>
<dbReference type="PANTHER" id="PTHR24211:SF35">
    <property type="entry name" value="PRICKLE-LIKE PROTEIN 4"/>
    <property type="match status" value="1"/>
</dbReference>
<sequence length="394" mass="42765">MDRTQDWGDTAESPSPPLDPQQDGAWRIRDHVASWPPGTEMSEEVAAPGPEGEHPILATFHRKPELGDRTGRKQNPAAPSMDPPRWDTSLPPNWPGVWTLLQQLPPQDSDERYCLALGEEELAELRLFCAQRKQKALGQGVAHLVPPELEGHTCEKCRQQLKPGEVGVFAAPEGEQRCWHWPCFACQACGQVLMHLIYFYHDGRLYCGRHHAELLRPRCPACDQLIFSRRCTEAEGRRWHENHFCCLDCAGPLAGGSYTLPGGSPCCPSCFESRYPDTAGAPEGQALPGKGAEGAGHSGRGGDRFMGAAGSDRSRGSARAPESDVAQVPRSSPDTPRGRGGPDATQEPEESAPCPTCSSSSESEPEGFFLGRRLPGPRKIPGDGDASGKRCSVC</sequence>
<feature type="domain" description="PET" evidence="8">
    <location>
        <begin position="40"/>
        <end position="150"/>
    </location>
</feature>
<proteinExistence type="predicted"/>
<feature type="region of interest" description="Disordered" evidence="6">
    <location>
        <begin position="1"/>
        <end position="87"/>
    </location>
</feature>
<dbReference type="FunFam" id="2.10.110.10:FF:000005">
    <property type="entry name" value="Testin isoform 1"/>
    <property type="match status" value="1"/>
</dbReference>
<evidence type="ECO:0000259" key="8">
    <source>
        <dbReference type="PROSITE" id="PS51303"/>
    </source>
</evidence>
<dbReference type="Pfam" id="PF00412">
    <property type="entry name" value="LIM"/>
    <property type="match status" value="2"/>
</dbReference>
<keyword evidence="2" id="KW-0677">Repeat</keyword>
<evidence type="ECO:0000256" key="5">
    <source>
        <dbReference type="PROSITE-ProRule" id="PRU00125"/>
    </source>
</evidence>
<dbReference type="RefSeq" id="XP_012928267.1">
    <property type="nucleotide sequence ID" value="XM_013072813.2"/>
</dbReference>
<dbReference type="PROSITE" id="PS00478">
    <property type="entry name" value="LIM_DOMAIN_1"/>
    <property type="match status" value="1"/>
</dbReference>
<dbReference type="AlphaFoldDB" id="A0AAX6QXP0"/>
<evidence type="ECO:0000259" key="7">
    <source>
        <dbReference type="PROSITE" id="PS50023"/>
    </source>
</evidence>
<dbReference type="CDD" id="cd09340">
    <property type="entry name" value="LIM1_Testin_like"/>
    <property type="match status" value="1"/>
</dbReference>
<keyword evidence="9" id="KW-1185">Reference proteome</keyword>
<dbReference type="InterPro" id="IPR047120">
    <property type="entry name" value="Pk/Esn/Tes"/>
</dbReference>
<feature type="compositionally biased region" description="Basic and acidic residues" evidence="6">
    <location>
        <begin position="62"/>
        <end position="71"/>
    </location>
</feature>
<dbReference type="GeneID" id="101710187"/>
<feature type="compositionally biased region" description="Low complexity" evidence="6">
    <location>
        <begin position="351"/>
        <end position="362"/>
    </location>
</feature>
<accession>A0AAX6QXP0</accession>
<dbReference type="PROSITE" id="PS51303">
    <property type="entry name" value="PET"/>
    <property type="match status" value="1"/>
</dbReference>
<dbReference type="CDD" id="cd09341">
    <property type="entry name" value="LIM2_Testin_like"/>
    <property type="match status" value="1"/>
</dbReference>
<feature type="domain" description="LIM zinc-binding" evidence="7">
    <location>
        <begin position="152"/>
        <end position="217"/>
    </location>
</feature>
<reference evidence="10" key="1">
    <citation type="submission" date="2025-08" db="UniProtKB">
        <authorList>
            <consortium name="RefSeq"/>
        </authorList>
    </citation>
    <scope>IDENTIFICATION</scope>
</reference>
<gene>
    <name evidence="10" type="primary">Prickle4</name>
</gene>
<keyword evidence="3 5" id="KW-0862">Zinc</keyword>
<protein>
    <submittedName>
        <fullName evidence="10">Prickle-like protein 4 isoform X1</fullName>
    </submittedName>
</protein>
<name>A0AAX6QXP0_HETGA</name>
<dbReference type="KEGG" id="hgl:101710187"/>